<keyword evidence="3" id="KW-1185">Reference proteome</keyword>
<reference evidence="3" key="2">
    <citation type="submission" date="2020-03" db="EMBL/GenBank/DDBJ databases">
        <title>Complete Genome Sequence of Adlercreutzia sp. strain 8CFCBH1 Producing Equol, Isolated from Healthy Japanese Feces.</title>
        <authorList>
            <person name="Ogata Y."/>
            <person name="Sakamoto M."/>
            <person name="Ohkuma M."/>
            <person name="Hattori M."/>
            <person name="Suda W."/>
        </authorList>
    </citation>
    <scope>NUCLEOTIDE SEQUENCE [LARGE SCALE GENOMIC DNA]</scope>
    <source>
        <strain evidence="3">8CFCBH1</strain>
    </source>
</reference>
<dbReference type="Proteomes" id="UP000501727">
    <property type="component" value="Chromosome"/>
</dbReference>
<evidence type="ECO:0000256" key="1">
    <source>
        <dbReference type="SAM" id="MobiDB-lite"/>
    </source>
</evidence>
<feature type="region of interest" description="Disordered" evidence="1">
    <location>
        <begin position="163"/>
        <end position="192"/>
    </location>
</feature>
<gene>
    <name evidence="2" type="ORF">ADCFC_00450</name>
</gene>
<sequence length="204" mass="22245">MENVIMITFDVEAQAYQAFSQLKNDSVNSAYTILQMAVIKNEDGKIVPADGFDSGIDSTDDTWTGGLIGSVVGILGGPLGVLLGASIGLLTGSIMDANDADDNSSLILYGSQALGEGKTAIVALVQENDEKAFDLRLADYQCTITRWDAGEIADEVEQAEQEQKQLAKEAREKLRAQKKADREKERAEKRTAIHQKFEDFKARL</sequence>
<accession>A0A6F8SJG6</accession>
<protein>
    <recommendedName>
        <fullName evidence="4">DUF1269 domain-containing protein</fullName>
    </recommendedName>
</protein>
<dbReference type="KEGG" id="ahat:ADCFC_01650"/>
<dbReference type="EMBL" id="AP022829">
    <property type="protein sequence ID" value="BCA87546.1"/>
    <property type="molecule type" value="Genomic_DNA"/>
</dbReference>
<name>A0A6F8SJG6_9ACTN</name>
<evidence type="ECO:0008006" key="4">
    <source>
        <dbReference type="Google" id="ProtNLM"/>
    </source>
</evidence>
<evidence type="ECO:0000313" key="3">
    <source>
        <dbReference type="Proteomes" id="UP000501727"/>
    </source>
</evidence>
<evidence type="ECO:0000313" key="2">
    <source>
        <dbReference type="EMBL" id="BCA87546.1"/>
    </source>
</evidence>
<reference evidence="3" key="1">
    <citation type="journal article" date="2020" name="Microbiol. Resour. Announc.">
        <title>Complete Genome Sequence of Adlercreutzia sp. Strain 8CFCBH1, a Potent Producer of Equol, Isolated from Healthy Japanese Feces.</title>
        <authorList>
            <person name="Ogata Y."/>
            <person name="Sakamoto M."/>
            <person name="Ohkuma M."/>
            <person name="Hattori M."/>
            <person name="Suda W."/>
        </authorList>
    </citation>
    <scope>NUCLEOTIDE SEQUENCE [LARGE SCALE GENOMIC DNA]</scope>
    <source>
        <strain evidence="3">8CFCBH1</strain>
    </source>
</reference>
<proteinExistence type="predicted"/>
<organism evidence="2 3">
    <name type="scientific">Adlercreutzia hattorii</name>
    <dbReference type="NCBI Taxonomy" id="2707299"/>
    <lineage>
        <taxon>Bacteria</taxon>
        <taxon>Bacillati</taxon>
        <taxon>Actinomycetota</taxon>
        <taxon>Coriobacteriia</taxon>
        <taxon>Eggerthellales</taxon>
        <taxon>Eggerthellaceae</taxon>
        <taxon>Adlercreutzia</taxon>
    </lineage>
</organism>
<dbReference type="AlphaFoldDB" id="A0A6F8SJG6"/>
<dbReference type="RefSeq" id="WP_173111305.1">
    <property type="nucleotide sequence ID" value="NZ_AP022829.1"/>
</dbReference>